<feature type="domain" description="NAC" evidence="7">
    <location>
        <begin position="12"/>
        <end position="165"/>
    </location>
</feature>
<organism evidence="8 9">
    <name type="scientific">Coffea arabica</name>
    <name type="common">Arabian coffee</name>
    <dbReference type="NCBI Taxonomy" id="13443"/>
    <lineage>
        <taxon>Eukaryota</taxon>
        <taxon>Viridiplantae</taxon>
        <taxon>Streptophyta</taxon>
        <taxon>Embryophyta</taxon>
        <taxon>Tracheophyta</taxon>
        <taxon>Spermatophyta</taxon>
        <taxon>Magnoliopsida</taxon>
        <taxon>eudicotyledons</taxon>
        <taxon>Gunneridae</taxon>
        <taxon>Pentapetalae</taxon>
        <taxon>asterids</taxon>
        <taxon>lamiids</taxon>
        <taxon>Gentianales</taxon>
        <taxon>Rubiaceae</taxon>
        <taxon>Ixoroideae</taxon>
        <taxon>Gardenieae complex</taxon>
        <taxon>Bertiereae - Coffeeae clade</taxon>
        <taxon>Coffeeae</taxon>
        <taxon>Coffea</taxon>
    </lineage>
</organism>
<evidence type="ECO:0000259" key="7">
    <source>
        <dbReference type="PROSITE" id="PS51005"/>
    </source>
</evidence>
<dbReference type="AlphaFoldDB" id="A0A6P6SX17"/>
<comment type="subcellular location">
    <subcellularLocation>
        <location evidence="1">Nucleus</location>
    </subcellularLocation>
</comment>
<dbReference type="InterPro" id="IPR003441">
    <property type="entry name" value="NAC-dom"/>
</dbReference>
<keyword evidence="3" id="KW-0238">DNA-binding</keyword>
<feature type="region of interest" description="Disordered" evidence="6">
    <location>
        <begin position="315"/>
        <end position="354"/>
    </location>
</feature>
<dbReference type="GO" id="GO:0005634">
    <property type="term" value="C:nucleus"/>
    <property type="evidence" value="ECO:0007669"/>
    <property type="project" value="UniProtKB-SubCell"/>
</dbReference>
<evidence type="ECO:0000256" key="5">
    <source>
        <dbReference type="ARBA" id="ARBA00023242"/>
    </source>
</evidence>
<dbReference type="GO" id="GO:0006355">
    <property type="term" value="P:regulation of DNA-templated transcription"/>
    <property type="evidence" value="ECO:0007669"/>
    <property type="project" value="InterPro"/>
</dbReference>
<keyword evidence="2" id="KW-0805">Transcription regulation</keyword>
<dbReference type="Proteomes" id="UP001652660">
    <property type="component" value="Chromosome 6c"/>
</dbReference>
<dbReference type="InterPro" id="IPR036093">
    <property type="entry name" value="NAC_dom_sf"/>
</dbReference>
<dbReference type="RefSeq" id="XP_027070370.1">
    <property type="nucleotide sequence ID" value="XM_027214569.2"/>
</dbReference>
<evidence type="ECO:0000256" key="3">
    <source>
        <dbReference type="ARBA" id="ARBA00023125"/>
    </source>
</evidence>
<reference evidence="8" key="1">
    <citation type="journal article" date="2025" name="Foods">
        <title>Unveiling the Microbial Signatures of Arabica Coffee Cherries: Insights into Ripeness Specific Diversity, Functional Traits, and Implications for Quality and Safety.</title>
        <authorList>
            <consortium name="RefSeq"/>
            <person name="Tenea G.N."/>
            <person name="Cifuentes V."/>
            <person name="Reyes P."/>
            <person name="Cevallos-Vallejos M."/>
        </authorList>
    </citation>
    <scope>NUCLEOTIDE SEQUENCE [LARGE SCALE GENOMIC DNA]</scope>
</reference>
<evidence type="ECO:0000313" key="8">
    <source>
        <dbReference type="Proteomes" id="UP001652660"/>
    </source>
</evidence>
<dbReference type="GeneID" id="113695457"/>
<evidence type="ECO:0000256" key="2">
    <source>
        <dbReference type="ARBA" id="ARBA00023015"/>
    </source>
</evidence>
<dbReference type="GO" id="GO:0003677">
    <property type="term" value="F:DNA binding"/>
    <property type="evidence" value="ECO:0007669"/>
    <property type="project" value="UniProtKB-KW"/>
</dbReference>
<accession>A0A6P6SX17</accession>
<dbReference type="PROSITE" id="PS51005">
    <property type="entry name" value="NAC"/>
    <property type="match status" value="1"/>
</dbReference>
<evidence type="ECO:0000313" key="9">
    <source>
        <dbReference type="RefSeq" id="XP_027070370.1"/>
    </source>
</evidence>
<dbReference type="PANTHER" id="PTHR31719:SF245">
    <property type="entry name" value="NAC DOMAIN-CONTAINING PROTEIN-RELATED"/>
    <property type="match status" value="1"/>
</dbReference>
<keyword evidence="4" id="KW-0804">Transcription</keyword>
<name>A0A6P6SX17_COFAR</name>
<dbReference type="PANTHER" id="PTHR31719">
    <property type="entry name" value="NAC TRANSCRIPTION FACTOR 56"/>
    <property type="match status" value="1"/>
</dbReference>
<gene>
    <name evidence="9" type="primary">LOC113695457</name>
</gene>
<dbReference type="Pfam" id="PF02365">
    <property type="entry name" value="NAM"/>
    <property type="match status" value="1"/>
</dbReference>
<dbReference type="Gene3D" id="2.170.150.80">
    <property type="entry name" value="NAC domain"/>
    <property type="match status" value="1"/>
</dbReference>
<keyword evidence="8" id="KW-1185">Reference proteome</keyword>
<reference evidence="9" key="2">
    <citation type="submission" date="2025-08" db="UniProtKB">
        <authorList>
            <consortium name="RefSeq"/>
        </authorList>
    </citation>
    <scope>IDENTIFICATION</scope>
    <source>
        <tissue evidence="9">Leaves</tissue>
    </source>
</reference>
<dbReference type="OrthoDB" id="1921961at2759"/>
<evidence type="ECO:0000256" key="4">
    <source>
        <dbReference type="ARBA" id="ARBA00023163"/>
    </source>
</evidence>
<dbReference type="SUPFAM" id="SSF101941">
    <property type="entry name" value="NAC domain"/>
    <property type="match status" value="1"/>
</dbReference>
<keyword evidence="5" id="KW-0539">Nucleus</keyword>
<proteinExistence type="predicted"/>
<feature type="compositionally biased region" description="Polar residues" evidence="6">
    <location>
        <begin position="338"/>
        <end position="354"/>
    </location>
</feature>
<evidence type="ECO:0000256" key="6">
    <source>
        <dbReference type="SAM" id="MobiDB-lite"/>
    </source>
</evidence>
<dbReference type="FunFam" id="2.170.150.80:FF:000008">
    <property type="entry name" value="NAC domain-containing protein 72-like"/>
    <property type="match status" value="1"/>
</dbReference>
<sequence>MEKDPLNQEIQLPPGFRFHPSDEELIVHYLRKKATKIPLPAAIIADVELYKFNPWDLPKKALFGEDEWYFFTPRDRKYPNGMRPNRMASSGYWKATGTDKPILSSSGAKVIGAKKALVFYTGRPPKGNKTDWIMHEYRLPEATWTAKKERSMRLDDWVLCRVRQKTGTAGNLWEDRNGPASKETAQCHPKLDKHCPVPMGTTSTAPATAEMVREYLYRDCPMVPFLFGSQEFACMDTVSNIISFQGSKASSQTGPPCVDSVSNISFEGNKTSSVCGDNFNIDYLQNAVLPSSSSSGNGLLHMRKRKNILTIEGNGGEGDISFTHPHKKQTHRSVGQMEGNQPQSTSNDTTGTVSCSTNQMERNNSSADQLGSIMMYQDLYSLAFA</sequence>
<protein>
    <submittedName>
        <fullName evidence="9">Uncharacterized protein isoform X1</fullName>
    </submittedName>
</protein>
<evidence type="ECO:0000256" key="1">
    <source>
        <dbReference type="ARBA" id="ARBA00004123"/>
    </source>
</evidence>